<dbReference type="Proteomes" id="UP000634011">
    <property type="component" value="Unassembled WGS sequence"/>
</dbReference>
<dbReference type="Pfam" id="PF07077">
    <property type="entry name" value="DUF1345"/>
    <property type="match status" value="1"/>
</dbReference>
<proteinExistence type="predicted"/>
<keyword evidence="1" id="KW-0472">Membrane</keyword>
<reference evidence="2" key="1">
    <citation type="submission" date="2020-08" db="EMBL/GenBank/DDBJ databases">
        <title>Novel species isolated from subtropical streams in China.</title>
        <authorList>
            <person name="Lu H."/>
        </authorList>
    </citation>
    <scope>NUCLEOTIDE SEQUENCE</scope>
    <source>
        <strain evidence="2">KACC 12607</strain>
    </source>
</reference>
<dbReference type="InterPro" id="IPR009781">
    <property type="entry name" value="DUF1345"/>
</dbReference>
<protein>
    <submittedName>
        <fullName evidence="2">DUF1345 domain-containing protein</fullName>
    </submittedName>
</protein>
<evidence type="ECO:0000313" key="2">
    <source>
        <dbReference type="EMBL" id="MBC3863609.1"/>
    </source>
</evidence>
<feature type="transmembrane region" description="Helical" evidence="1">
    <location>
        <begin position="40"/>
        <end position="58"/>
    </location>
</feature>
<evidence type="ECO:0000256" key="1">
    <source>
        <dbReference type="SAM" id="Phobius"/>
    </source>
</evidence>
<keyword evidence="1" id="KW-0812">Transmembrane</keyword>
<dbReference type="AlphaFoldDB" id="A0A923KR16"/>
<feature type="transmembrane region" description="Helical" evidence="1">
    <location>
        <begin position="79"/>
        <end position="100"/>
    </location>
</feature>
<name>A0A923KR16_9BURK</name>
<accession>A0A923KR16</accession>
<feature type="transmembrane region" description="Helical" evidence="1">
    <location>
        <begin position="120"/>
        <end position="140"/>
    </location>
</feature>
<feature type="transmembrane region" description="Helical" evidence="1">
    <location>
        <begin position="12"/>
        <end position="34"/>
    </location>
</feature>
<dbReference type="RefSeq" id="WP_186913557.1">
    <property type="nucleotide sequence ID" value="NZ_JACOFV010000016.1"/>
</dbReference>
<comment type="caution">
    <text evidence="2">The sequence shown here is derived from an EMBL/GenBank/DDBJ whole genome shotgun (WGS) entry which is preliminary data.</text>
</comment>
<sequence length="218" mass="24536">MHSAKNLLLHRPRLLISFSIAFISVFFLPTAWLWTTRALFAWNLAVWAYLLLMAWLMMRANHHRVKAMAIREDKSAVTVLALISLSAMISVGAIVVELSGTKDLSAEVRAMKYLFTGMTVLGSWLLVAVVFCFHYALLFYRSPESRRALRFPDDEQKPDYWDFLYFSFTIAVAAQTSDVAVTSHSARKTVLVQSVLSFFFNVAVLGFSINIAASLVGN</sequence>
<dbReference type="EMBL" id="JACOFV010000016">
    <property type="protein sequence ID" value="MBC3863609.1"/>
    <property type="molecule type" value="Genomic_DNA"/>
</dbReference>
<feature type="transmembrane region" description="Helical" evidence="1">
    <location>
        <begin position="195"/>
        <end position="216"/>
    </location>
</feature>
<organism evidence="2 3">
    <name type="scientific">Undibacterium jejuense</name>
    <dbReference type="NCBI Taxonomy" id="1344949"/>
    <lineage>
        <taxon>Bacteria</taxon>
        <taxon>Pseudomonadati</taxon>
        <taxon>Pseudomonadota</taxon>
        <taxon>Betaproteobacteria</taxon>
        <taxon>Burkholderiales</taxon>
        <taxon>Oxalobacteraceae</taxon>
        <taxon>Undibacterium</taxon>
    </lineage>
</organism>
<keyword evidence="3" id="KW-1185">Reference proteome</keyword>
<gene>
    <name evidence="2" type="ORF">H8K32_15995</name>
</gene>
<keyword evidence="1" id="KW-1133">Transmembrane helix</keyword>
<evidence type="ECO:0000313" key="3">
    <source>
        <dbReference type="Proteomes" id="UP000634011"/>
    </source>
</evidence>